<evidence type="ECO:0000256" key="4">
    <source>
        <dbReference type="ARBA" id="ARBA00022801"/>
    </source>
</evidence>
<dbReference type="PROSITE" id="PS51695">
    <property type="entry name" value="SEDOLISIN"/>
    <property type="match status" value="1"/>
</dbReference>
<comment type="caution">
    <text evidence="12">The sequence shown here is derived from an EMBL/GenBank/DDBJ whole genome shotgun (WGS) entry which is preliminary data.</text>
</comment>
<dbReference type="Proteomes" id="UP000535182">
    <property type="component" value="Unassembled WGS sequence"/>
</dbReference>
<keyword evidence="9" id="KW-1133">Transmembrane helix</keyword>
<dbReference type="CDD" id="cd11377">
    <property type="entry name" value="Pro-peptidase_S53"/>
    <property type="match status" value="1"/>
</dbReference>
<evidence type="ECO:0000256" key="8">
    <source>
        <dbReference type="SAM" id="MobiDB-lite"/>
    </source>
</evidence>
<evidence type="ECO:0000256" key="5">
    <source>
        <dbReference type="ARBA" id="ARBA00022825"/>
    </source>
</evidence>
<keyword evidence="5" id="KW-0720">Serine protease</keyword>
<feature type="region of interest" description="Disordered" evidence="8">
    <location>
        <begin position="947"/>
        <end position="967"/>
    </location>
</feature>
<comment type="cofactor">
    <cofactor evidence="1">
        <name>Ca(2+)</name>
        <dbReference type="ChEBI" id="CHEBI:29108"/>
    </cofactor>
</comment>
<keyword evidence="7" id="KW-0865">Zymogen</keyword>
<dbReference type="InterPro" id="IPR036852">
    <property type="entry name" value="Peptidase_S8/S53_dom_sf"/>
</dbReference>
<dbReference type="RefSeq" id="WP_183981286.1">
    <property type="nucleotide sequence ID" value="NZ_JACHEB010000015.1"/>
</dbReference>
<dbReference type="Pfam" id="PF09286">
    <property type="entry name" value="Pro-kuma_activ"/>
    <property type="match status" value="1"/>
</dbReference>
<keyword evidence="10" id="KW-0732">Signal</keyword>
<dbReference type="GO" id="GO:0008240">
    <property type="term" value="F:tripeptidyl-peptidase activity"/>
    <property type="evidence" value="ECO:0007669"/>
    <property type="project" value="TreeGrafter"/>
</dbReference>
<keyword evidence="6" id="KW-0106">Calcium</keyword>
<keyword evidence="2" id="KW-0645">Protease</keyword>
<dbReference type="SUPFAM" id="SSF54897">
    <property type="entry name" value="Protease propeptides/inhibitors"/>
    <property type="match status" value="1"/>
</dbReference>
<feature type="transmembrane region" description="Helical" evidence="9">
    <location>
        <begin position="902"/>
        <end position="921"/>
    </location>
</feature>
<dbReference type="Gene3D" id="3.40.50.200">
    <property type="entry name" value="Peptidase S8/S53 domain"/>
    <property type="match status" value="1"/>
</dbReference>
<reference evidence="12 13" key="1">
    <citation type="submission" date="2020-08" db="EMBL/GenBank/DDBJ databases">
        <title>Genomic Encyclopedia of Type Strains, Phase IV (KMG-V): Genome sequencing to study the core and pangenomes of soil and plant-associated prokaryotes.</title>
        <authorList>
            <person name="Whitman W."/>
        </authorList>
    </citation>
    <scope>NUCLEOTIDE SEQUENCE [LARGE SCALE GENOMIC DNA]</scope>
    <source>
        <strain evidence="12 13">X5P2</strain>
    </source>
</reference>
<keyword evidence="3" id="KW-0479">Metal-binding</keyword>
<feature type="chain" id="PRO_5040857110" description="Peptidase S53 domain-containing protein" evidence="10">
    <location>
        <begin position="27"/>
        <end position="998"/>
    </location>
</feature>
<dbReference type="GO" id="GO:0046872">
    <property type="term" value="F:metal ion binding"/>
    <property type="evidence" value="ECO:0007669"/>
    <property type="project" value="UniProtKB-KW"/>
</dbReference>
<organism evidence="12 13">
    <name type="scientific">Tunturiibacter gelidiferens</name>
    <dbReference type="NCBI Taxonomy" id="3069689"/>
    <lineage>
        <taxon>Bacteria</taxon>
        <taxon>Pseudomonadati</taxon>
        <taxon>Acidobacteriota</taxon>
        <taxon>Terriglobia</taxon>
        <taxon>Terriglobales</taxon>
        <taxon>Acidobacteriaceae</taxon>
        <taxon>Tunturiibacter</taxon>
    </lineage>
</organism>
<dbReference type="InterPro" id="IPR013783">
    <property type="entry name" value="Ig-like_fold"/>
</dbReference>
<protein>
    <recommendedName>
        <fullName evidence="11">Peptidase S53 domain-containing protein</fullName>
    </recommendedName>
</protein>
<dbReference type="GO" id="GO:0004252">
    <property type="term" value="F:serine-type endopeptidase activity"/>
    <property type="evidence" value="ECO:0007669"/>
    <property type="project" value="InterPro"/>
</dbReference>
<evidence type="ECO:0000256" key="6">
    <source>
        <dbReference type="ARBA" id="ARBA00022837"/>
    </source>
</evidence>
<keyword evidence="9" id="KW-0472">Membrane</keyword>
<evidence type="ECO:0000256" key="7">
    <source>
        <dbReference type="ARBA" id="ARBA00023145"/>
    </source>
</evidence>
<proteinExistence type="predicted"/>
<dbReference type="PANTHER" id="PTHR14218:SF15">
    <property type="entry name" value="TRIPEPTIDYL-PEPTIDASE 1"/>
    <property type="match status" value="1"/>
</dbReference>
<keyword evidence="4" id="KW-0378">Hydrolase</keyword>
<keyword evidence="9" id="KW-0812">Transmembrane</keyword>
<evidence type="ECO:0000256" key="1">
    <source>
        <dbReference type="ARBA" id="ARBA00001913"/>
    </source>
</evidence>
<evidence type="ECO:0000256" key="3">
    <source>
        <dbReference type="ARBA" id="ARBA00022723"/>
    </source>
</evidence>
<dbReference type="SMART" id="SM00944">
    <property type="entry name" value="Pro-kuma_activ"/>
    <property type="match status" value="1"/>
</dbReference>
<dbReference type="InterPro" id="IPR030400">
    <property type="entry name" value="Sedolisin_dom"/>
</dbReference>
<evidence type="ECO:0000256" key="10">
    <source>
        <dbReference type="SAM" id="SignalP"/>
    </source>
</evidence>
<feature type="transmembrane region" description="Helical" evidence="9">
    <location>
        <begin position="928"/>
        <end position="949"/>
    </location>
</feature>
<dbReference type="InterPro" id="IPR032109">
    <property type="entry name" value="Big_3_5"/>
</dbReference>
<evidence type="ECO:0000313" key="13">
    <source>
        <dbReference type="Proteomes" id="UP000535182"/>
    </source>
</evidence>
<feature type="signal peptide" evidence="10">
    <location>
        <begin position="1"/>
        <end position="26"/>
    </location>
</feature>
<evidence type="ECO:0000256" key="9">
    <source>
        <dbReference type="SAM" id="Phobius"/>
    </source>
</evidence>
<dbReference type="Pfam" id="PF16640">
    <property type="entry name" value="Big_3_5"/>
    <property type="match status" value="1"/>
</dbReference>
<dbReference type="Gene3D" id="2.60.40.10">
    <property type="entry name" value="Immunoglobulins"/>
    <property type="match status" value="1"/>
</dbReference>
<dbReference type="SUPFAM" id="SSF52743">
    <property type="entry name" value="Subtilisin-like"/>
    <property type="match status" value="1"/>
</dbReference>
<feature type="domain" description="Peptidase S53" evidence="11">
    <location>
        <begin position="227"/>
        <end position="656"/>
    </location>
</feature>
<name>A0A9X0QJA4_9BACT</name>
<accession>A0A9X0QJA4</accession>
<dbReference type="InterPro" id="IPR015366">
    <property type="entry name" value="S53_propep"/>
</dbReference>
<sequence length="998" mass="99538">MRSRRLSHLIAPIAFVAATFVPSAHAVVQNRIAGSVNSGARTPLTGTITGRAKRAADLGVAPAGKRLEMSLRFSMTVAQEADLTQLLADQLNPASASYHQWLTPEQFGARFGLSSADLAKVSGWLTSQGFTITGTARSSNYISFSGTAAQAQVAFGTSIHSLTVDGEQHVSNMTDPTLPAAVAGVVNAITGLNDFRPKPKLRARNSSPIDPSQPLYTQTISGVTSHYISPADLYTIYDFPPTSAGLTGSGVGQCGSKPSGTVCGDIAVLGQTDFNEANTLPDSDVTQFRTAAGLPAINLKLQLAKTDPGFSTPTNPDVDEAHIDVEWSGTAAPGAAILYIYDADIFNAALGYAVTNKVAPIITISYGGCESGLGSALVSSLNMLLEEANAQGQTVISSSGDSGATDCDLTGLATEGLNVDFPSSSPYATSAGGTMFSGDVNTPATYWSSANGTTGGSAIKYIPEVPWNETTASAGLTPGGTGGGAGGGGASAVFSKPFWQTGTGVPNDSSRDVPDISLNAAAMHDGYLVCSSGDGLGGVGPCTNGFLSSNGQPNVFGGTSFVAPTFAGILALVEQKLGTGGLGNIGPTLYGFLNGPTYGSVFHDITSGNNSVPCTQGTSNCPNGGSIGYTAGTGYDQASGLGSFDVNQLVTGWAGVVPVGTGGGGVGANISKTALTVTSATGSSVCSVSSGSLALSVAVTGTASGPTPTGTVQFFVDNVAVGSSTTTLANGAATYSLVTSALSSGGHVISASYSGDGNYTGSKGTLLAPVSLSGVVYQDGTPFTIYPNGAIASVDVVSSKTPDFSISAPTCGANVTVQGGATAAGQTFTITPFNGFTGPVNLTVTNPDGMAATTTFSVSPINITTSAGVTTSFVVTASEPTATAKSIAPGFGPTRRGGSGKMPWYAAGSGATLAGLCLLMLPRRRRLSALLVALLSISALTAVGCGGSSSNSGGSGGGGGGGTTPGMTNSAPGTYTFTITAISGSLVHSVQISYTVPQ</sequence>
<dbReference type="CDD" id="cd04056">
    <property type="entry name" value="Peptidases_S53"/>
    <property type="match status" value="1"/>
</dbReference>
<evidence type="ECO:0000259" key="11">
    <source>
        <dbReference type="PROSITE" id="PS51695"/>
    </source>
</evidence>
<evidence type="ECO:0000256" key="2">
    <source>
        <dbReference type="ARBA" id="ARBA00022670"/>
    </source>
</evidence>
<dbReference type="GO" id="GO:0006508">
    <property type="term" value="P:proteolysis"/>
    <property type="evidence" value="ECO:0007669"/>
    <property type="project" value="UniProtKB-KW"/>
</dbReference>
<dbReference type="AlphaFoldDB" id="A0A9X0QJA4"/>
<dbReference type="PANTHER" id="PTHR14218">
    <property type="entry name" value="PROTEASE S8 TRIPEPTIDYL PEPTIDASE I CLN2"/>
    <property type="match status" value="1"/>
</dbReference>
<feature type="compositionally biased region" description="Gly residues" evidence="8">
    <location>
        <begin position="953"/>
        <end position="964"/>
    </location>
</feature>
<evidence type="ECO:0000313" key="12">
    <source>
        <dbReference type="EMBL" id="MBB5331443.1"/>
    </source>
</evidence>
<gene>
    <name evidence="12" type="ORF">HDF14_005090</name>
</gene>
<keyword evidence="13" id="KW-1185">Reference proteome</keyword>
<dbReference type="EMBL" id="JACHEB010000015">
    <property type="protein sequence ID" value="MBB5331443.1"/>
    <property type="molecule type" value="Genomic_DNA"/>
</dbReference>
<dbReference type="InterPro" id="IPR050819">
    <property type="entry name" value="Tripeptidyl-peptidase_I"/>
</dbReference>